<gene>
    <name evidence="2" type="ORF">FISHEDRAFT_54978</name>
</gene>
<dbReference type="Proteomes" id="UP000054144">
    <property type="component" value="Unassembled WGS sequence"/>
</dbReference>
<reference evidence="2 3" key="1">
    <citation type="journal article" date="2015" name="Fungal Genet. Biol.">
        <title>Evolution of novel wood decay mechanisms in Agaricales revealed by the genome sequences of Fistulina hepatica and Cylindrobasidium torrendii.</title>
        <authorList>
            <person name="Floudas D."/>
            <person name="Held B.W."/>
            <person name="Riley R."/>
            <person name="Nagy L.G."/>
            <person name="Koehler G."/>
            <person name="Ransdell A.S."/>
            <person name="Younus H."/>
            <person name="Chow J."/>
            <person name="Chiniquy J."/>
            <person name="Lipzen A."/>
            <person name="Tritt A."/>
            <person name="Sun H."/>
            <person name="Haridas S."/>
            <person name="LaButti K."/>
            <person name="Ohm R.A."/>
            <person name="Kues U."/>
            <person name="Blanchette R.A."/>
            <person name="Grigoriev I.V."/>
            <person name="Minto R.E."/>
            <person name="Hibbett D.S."/>
        </authorList>
    </citation>
    <scope>NUCLEOTIDE SEQUENCE [LARGE SCALE GENOMIC DNA]</scope>
    <source>
        <strain evidence="2 3">ATCC 64428</strain>
    </source>
</reference>
<feature type="signal peptide" evidence="1">
    <location>
        <begin position="1"/>
        <end position="21"/>
    </location>
</feature>
<dbReference type="EMBL" id="KN881590">
    <property type="protein sequence ID" value="KIY53734.1"/>
    <property type="molecule type" value="Genomic_DNA"/>
</dbReference>
<keyword evidence="1" id="KW-0732">Signal</keyword>
<name>A0A0D7APR4_9AGAR</name>
<evidence type="ECO:0000313" key="3">
    <source>
        <dbReference type="Proteomes" id="UP000054144"/>
    </source>
</evidence>
<feature type="chain" id="PRO_5002316332" evidence="1">
    <location>
        <begin position="22"/>
        <end position="116"/>
    </location>
</feature>
<evidence type="ECO:0000313" key="2">
    <source>
        <dbReference type="EMBL" id="KIY53734.1"/>
    </source>
</evidence>
<accession>A0A0D7APR4</accession>
<evidence type="ECO:0000256" key="1">
    <source>
        <dbReference type="SAM" id="SignalP"/>
    </source>
</evidence>
<dbReference type="AlphaFoldDB" id="A0A0D7APR4"/>
<keyword evidence="3" id="KW-1185">Reference proteome</keyword>
<sequence length="116" mass="13376">MANAMYLLLLLLDHDWQLLYGKEEVIGKWRSITVFSKPITVLSDFNIGQYAYCTDFGSVMTRFISLEHPTIFVVGKYQATNSNYFKTANTVMPFKYRNGGHFSWQWLGNNGLSSYP</sequence>
<proteinExistence type="predicted"/>
<protein>
    <submittedName>
        <fullName evidence="2">Uncharacterized protein</fullName>
    </submittedName>
</protein>
<organism evidence="2 3">
    <name type="scientific">Fistulina hepatica ATCC 64428</name>
    <dbReference type="NCBI Taxonomy" id="1128425"/>
    <lineage>
        <taxon>Eukaryota</taxon>
        <taxon>Fungi</taxon>
        <taxon>Dikarya</taxon>
        <taxon>Basidiomycota</taxon>
        <taxon>Agaricomycotina</taxon>
        <taxon>Agaricomycetes</taxon>
        <taxon>Agaricomycetidae</taxon>
        <taxon>Agaricales</taxon>
        <taxon>Fistulinaceae</taxon>
        <taxon>Fistulina</taxon>
    </lineage>
</organism>